<dbReference type="AlphaFoldDB" id="A0A0E9RSW4"/>
<reference evidence="2" key="1">
    <citation type="submission" date="2014-11" db="EMBL/GenBank/DDBJ databases">
        <authorList>
            <person name="Amaro Gonzalez C."/>
        </authorList>
    </citation>
    <scope>NUCLEOTIDE SEQUENCE</scope>
</reference>
<evidence type="ECO:0000313" key="2">
    <source>
        <dbReference type="EMBL" id="JAH31358.1"/>
    </source>
</evidence>
<evidence type="ECO:0008006" key="3">
    <source>
        <dbReference type="Google" id="ProtNLM"/>
    </source>
</evidence>
<proteinExistence type="predicted"/>
<reference evidence="2" key="2">
    <citation type="journal article" date="2015" name="Fish Shellfish Immunol.">
        <title>Early steps in the European eel (Anguilla anguilla)-Vibrio vulnificus interaction in the gills: Role of the RtxA13 toxin.</title>
        <authorList>
            <person name="Callol A."/>
            <person name="Pajuelo D."/>
            <person name="Ebbesson L."/>
            <person name="Teles M."/>
            <person name="MacKenzie S."/>
            <person name="Amaro C."/>
        </authorList>
    </citation>
    <scope>NUCLEOTIDE SEQUENCE</scope>
</reference>
<evidence type="ECO:0000256" key="1">
    <source>
        <dbReference type="SAM" id="SignalP"/>
    </source>
</evidence>
<accession>A0A0E9RSW4</accession>
<protein>
    <recommendedName>
        <fullName evidence="3">Secreted protein</fullName>
    </recommendedName>
</protein>
<sequence>MVSPQIPWFLFLDPIFLSVSCDHLTGITLFQVWARIGCSVQVLWYLSRGQRADSLRTCCIQKAKHFIFTLKARGWDMKSMSEPSPIAHAGEISISRST</sequence>
<keyword evidence="1" id="KW-0732">Signal</keyword>
<organism evidence="2">
    <name type="scientific">Anguilla anguilla</name>
    <name type="common">European freshwater eel</name>
    <name type="synonym">Muraena anguilla</name>
    <dbReference type="NCBI Taxonomy" id="7936"/>
    <lineage>
        <taxon>Eukaryota</taxon>
        <taxon>Metazoa</taxon>
        <taxon>Chordata</taxon>
        <taxon>Craniata</taxon>
        <taxon>Vertebrata</taxon>
        <taxon>Euteleostomi</taxon>
        <taxon>Actinopterygii</taxon>
        <taxon>Neopterygii</taxon>
        <taxon>Teleostei</taxon>
        <taxon>Anguilliformes</taxon>
        <taxon>Anguillidae</taxon>
        <taxon>Anguilla</taxon>
    </lineage>
</organism>
<name>A0A0E9RSW4_ANGAN</name>
<feature type="chain" id="PRO_5002432042" description="Secreted protein" evidence="1">
    <location>
        <begin position="22"/>
        <end position="98"/>
    </location>
</feature>
<dbReference type="EMBL" id="GBXM01077219">
    <property type="protein sequence ID" value="JAH31358.1"/>
    <property type="molecule type" value="Transcribed_RNA"/>
</dbReference>
<feature type="signal peptide" evidence="1">
    <location>
        <begin position="1"/>
        <end position="21"/>
    </location>
</feature>